<keyword evidence="1" id="KW-0001">2Fe-2S</keyword>
<dbReference type="PROSITE" id="PS51296">
    <property type="entry name" value="RIESKE"/>
    <property type="match status" value="1"/>
</dbReference>
<evidence type="ECO:0000313" key="7">
    <source>
        <dbReference type="Proteomes" id="UP000238034"/>
    </source>
</evidence>
<dbReference type="Proteomes" id="UP000238034">
    <property type="component" value="Unassembled WGS sequence"/>
</dbReference>
<dbReference type="PROSITE" id="PS51257">
    <property type="entry name" value="PROKAR_LIPOPROTEIN"/>
    <property type="match status" value="1"/>
</dbReference>
<dbReference type="AlphaFoldDB" id="A0A2T0U936"/>
<dbReference type="Gene3D" id="2.102.10.10">
    <property type="entry name" value="Rieske [2Fe-2S] iron-sulphur domain"/>
    <property type="match status" value="1"/>
</dbReference>
<name>A0A2T0U936_9SPHI</name>
<keyword evidence="2" id="KW-0479">Metal-binding</keyword>
<evidence type="ECO:0000256" key="2">
    <source>
        <dbReference type="ARBA" id="ARBA00022723"/>
    </source>
</evidence>
<keyword evidence="7" id="KW-1185">Reference proteome</keyword>
<dbReference type="InterPro" id="IPR036922">
    <property type="entry name" value="Rieske_2Fe-2S_sf"/>
</dbReference>
<organism evidence="6 7">
    <name type="scientific">Arcticibacter pallidicorallinus</name>
    <dbReference type="NCBI Taxonomy" id="1259464"/>
    <lineage>
        <taxon>Bacteria</taxon>
        <taxon>Pseudomonadati</taxon>
        <taxon>Bacteroidota</taxon>
        <taxon>Sphingobacteriia</taxon>
        <taxon>Sphingobacteriales</taxon>
        <taxon>Sphingobacteriaceae</taxon>
        <taxon>Arcticibacter</taxon>
    </lineage>
</organism>
<evidence type="ECO:0000256" key="1">
    <source>
        <dbReference type="ARBA" id="ARBA00022714"/>
    </source>
</evidence>
<accession>A0A2T0U936</accession>
<protein>
    <submittedName>
        <fullName evidence="6">Nitrite reductase/ring-hydroxylating ferredoxin subunit</fullName>
    </submittedName>
</protein>
<comment type="caution">
    <text evidence="6">The sequence shown here is derived from an EMBL/GenBank/DDBJ whole genome shotgun (WGS) entry which is preliminary data.</text>
</comment>
<keyword evidence="3" id="KW-0408">Iron</keyword>
<dbReference type="OrthoDB" id="1201186at2"/>
<dbReference type="InterPro" id="IPR017941">
    <property type="entry name" value="Rieske_2Fe-2S"/>
</dbReference>
<dbReference type="GO" id="GO:0051537">
    <property type="term" value="F:2 iron, 2 sulfur cluster binding"/>
    <property type="evidence" value="ECO:0007669"/>
    <property type="project" value="UniProtKB-KW"/>
</dbReference>
<gene>
    <name evidence="6" type="ORF">B0I27_102211</name>
</gene>
<reference evidence="6 7" key="1">
    <citation type="submission" date="2018-03" db="EMBL/GenBank/DDBJ databases">
        <title>Genomic Encyclopedia of Type Strains, Phase III (KMG-III): the genomes of soil and plant-associated and newly described type strains.</title>
        <authorList>
            <person name="Whitman W."/>
        </authorList>
    </citation>
    <scope>NUCLEOTIDE SEQUENCE [LARGE SCALE GENOMIC DNA]</scope>
    <source>
        <strain evidence="6 7">CGMCC 1.9313</strain>
    </source>
</reference>
<evidence type="ECO:0000259" key="5">
    <source>
        <dbReference type="PROSITE" id="PS51296"/>
    </source>
</evidence>
<evidence type="ECO:0000313" key="6">
    <source>
        <dbReference type="EMBL" id="PRY54445.1"/>
    </source>
</evidence>
<proteinExistence type="predicted"/>
<keyword evidence="4" id="KW-0411">Iron-sulfur</keyword>
<dbReference type="EMBL" id="PVTH01000002">
    <property type="protein sequence ID" value="PRY54445.1"/>
    <property type="molecule type" value="Genomic_DNA"/>
</dbReference>
<sequence>MMGRVLLLGIWLLLASCGKDPSGVPDVPVNFRASLGNPAYSGLNYAGNHVEVSGYGVAGLILYRSAFGGLMAYDRCSTVNPEKKCAINVDDTGITATDPCSGGIFSLEDGIPQKDPAKKPLKTYYVSENNGIISVSN</sequence>
<evidence type="ECO:0000256" key="4">
    <source>
        <dbReference type="ARBA" id="ARBA00023014"/>
    </source>
</evidence>
<dbReference type="GO" id="GO:0046872">
    <property type="term" value="F:metal ion binding"/>
    <property type="evidence" value="ECO:0007669"/>
    <property type="project" value="UniProtKB-KW"/>
</dbReference>
<feature type="domain" description="Rieske" evidence="5">
    <location>
        <begin position="99"/>
        <end position="135"/>
    </location>
</feature>
<evidence type="ECO:0000256" key="3">
    <source>
        <dbReference type="ARBA" id="ARBA00023004"/>
    </source>
</evidence>
<dbReference type="RefSeq" id="WP_106291645.1">
    <property type="nucleotide sequence ID" value="NZ_PVTH01000002.1"/>
</dbReference>